<proteinExistence type="predicted"/>
<accession>A0ABU6RTL9</accession>
<evidence type="ECO:0000313" key="1">
    <source>
        <dbReference type="EMBL" id="MED6127220.1"/>
    </source>
</evidence>
<sequence>RSTMYKVGAIMTTSILTRKFITDGGKVEAFIEDKWEARKCHIATMHDSKD</sequence>
<comment type="caution">
    <text evidence="1">The sequence shown here is derived from an EMBL/GenBank/DDBJ whole genome shotgun (WGS) entry which is preliminary data.</text>
</comment>
<dbReference type="Proteomes" id="UP001341840">
    <property type="component" value="Unassembled WGS sequence"/>
</dbReference>
<organism evidence="1 2">
    <name type="scientific">Stylosanthes scabra</name>
    <dbReference type="NCBI Taxonomy" id="79078"/>
    <lineage>
        <taxon>Eukaryota</taxon>
        <taxon>Viridiplantae</taxon>
        <taxon>Streptophyta</taxon>
        <taxon>Embryophyta</taxon>
        <taxon>Tracheophyta</taxon>
        <taxon>Spermatophyta</taxon>
        <taxon>Magnoliopsida</taxon>
        <taxon>eudicotyledons</taxon>
        <taxon>Gunneridae</taxon>
        <taxon>Pentapetalae</taxon>
        <taxon>rosids</taxon>
        <taxon>fabids</taxon>
        <taxon>Fabales</taxon>
        <taxon>Fabaceae</taxon>
        <taxon>Papilionoideae</taxon>
        <taxon>50 kb inversion clade</taxon>
        <taxon>dalbergioids sensu lato</taxon>
        <taxon>Dalbergieae</taxon>
        <taxon>Pterocarpus clade</taxon>
        <taxon>Stylosanthes</taxon>
    </lineage>
</organism>
<gene>
    <name evidence="1" type="ORF">PIB30_085952</name>
</gene>
<name>A0ABU6RTL9_9FABA</name>
<reference evidence="1 2" key="1">
    <citation type="journal article" date="2023" name="Plants (Basel)">
        <title>Bridging the Gap: Combining Genomics and Transcriptomics Approaches to Understand Stylosanthes scabra, an Orphan Legume from the Brazilian Caatinga.</title>
        <authorList>
            <person name="Ferreira-Neto J.R.C."/>
            <person name="da Silva M.D."/>
            <person name="Binneck E."/>
            <person name="de Melo N.F."/>
            <person name="da Silva R.H."/>
            <person name="de Melo A.L.T.M."/>
            <person name="Pandolfi V."/>
            <person name="Bustamante F.O."/>
            <person name="Brasileiro-Vidal A.C."/>
            <person name="Benko-Iseppon A.M."/>
        </authorList>
    </citation>
    <scope>NUCLEOTIDE SEQUENCE [LARGE SCALE GENOMIC DNA]</scope>
    <source>
        <tissue evidence="1">Leaves</tissue>
    </source>
</reference>
<feature type="non-terminal residue" evidence="1">
    <location>
        <position position="1"/>
    </location>
</feature>
<dbReference type="EMBL" id="JASCZI010031661">
    <property type="protein sequence ID" value="MED6127220.1"/>
    <property type="molecule type" value="Genomic_DNA"/>
</dbReference>
<keyword evidence="2" id="KW-1185">Reference proteome</keyword>
<protein>
    <submittedName>
        <fullName evidence="1">Uncharacterized protein</fullName>
    </submittedName>
</protein>
<evidence type="ECO:0000313" key="2">
    <source>
        <dbReference type="Proteomes" id="UP001341840"/>
    </source>
</evidence>